<name>B4R528_DROSI</name>
<protein>
    <submittedName>
        <fullName evidence="1">GD16234</fullName>
    </submittedName>
</protein>
<dbReference type="Proteomes" id="UP000000304">
    <property type="component" value="Chromosome X"/>
</dbReference>
<accession>B4R528</accession>
<reference evidence="1 2" key="1">
    <citation type="journal article" date="2007" name="Nature">
        <title>Evolution of genes and genomes on the Drosophila phylogeny.</title>
        <authorList>
            <consortium name="Drosophila 12 Genomes Consortium"/>
            <person name="Clark A.G."/>
            <person name="Eisen M.B."/>
            <person name="Smith D.R."/>
            <person name="Bergman C.M."/>
            <person name="Oliver B."/>
            <person name="Markow T.A."/>
            <person name="Kaufman T.C."/>
            <person name="Kellis M."/>
            <person name="Gelbart W."/>
            <person name="Iyer V.N."/>
            <person name="Pollard D.A."/>
            <person name="Sackton T.B."/>
            <person name="Larracuente A.M."/>
            <person name="Singh N.D."/>
            <person name="Abad J.P."/>
            <person name="Abt D.N."/>
            <person name="Adryan B."/>
            <person name="Aguade M."/>
            <person name="Akashi H."/>
            <person name="Anderson W.W."/>
            <person name="Aquadro C.F."/>
            <person name="Ardell D.H."/>
            <person name="Arguello R."/>
            <person name="Artieri C.G."/>
            <person name="Barbash D.A."/>
            <person name="Barker D."/>
            <person name="Barsanti P."/>
            <person name="Batterham P."/>
            <person name="Batzoglou S."/>
            <person name="Begun D."/>
            <person name="Bhutkar A."/>
            <person name="Blanco E."/>
            <person name="Bosak S.A."/>
            <person name="Bradley R.K."/>
            <person name="Brand A.D."/>
            <person name="Brent M.R."/>
            <person name="Brooks A.N."/>
            <person name="Brown R.H."/>
            <person name="Butlin R.K."/>
            <person name="Caggese C."/>
            <person name="Calvi B.R."/>
            <person name="Bernardo de Carvalho A."/>
            <person name="Caspi A."/>
            <person name="Castrezana S."/>
            <person name="Celniker S.E."/>
            <person name="Chang J.L."/>
            <person name="Chapple C."/>
            <person name="Chatterji S."/>
            <person name="Chinwalla A."/>
            <person name="Civetta A."/>
            <person name="Clifton S.W."/>
            <person name="Comeron J.M."/>
            <person name="Costello J.C."/>
            <person name="Coyne J.A."/>
            <person name="Daub J."/>
            <person name="David R.G."/>
            <person name="Delcher A.L."/>
            <person name="Delehaunty K."/>
            <person name="Do C.B."/>
            <person name="Ebling H."/>
            <person name="Edwards K."/>
            <person name="Eickbush T."/>
            <person name="Evans J.D."/>
            <person name="Filipski A."/>
            <person name="Findeiss S."/>
            <person name="Freyhult E."/>
            <person name="Fulton L."/>
            <person name="Fulton R."/>
            <person name="Garcia A.C."/>
            <person name="Gardiner A."/>
            <person name="Garfield D.A."/>
            <person name="Garvin B.E."/>
            <person name="Gibson G."/>
            <person name="Gilbert D."/>
            <person name="Gnerre S."/>
            <person name="Godfrey J."/>
            <person name="Good R."/>
            <person name="Gotea V."/>
            <person name="Gravely B."/>
            <person name="Greenberg A.J."/>
            <person name="Griffiths-Jones S."/>
            <person name="Gross S."/>
            <person name="Guigo R."/>
            <person name="Gustafson E.A."/>
            <person name="Haerty W."/>
            <person name="Hahn M.W."/>
            <person name="Halligan D.L."/>
            <person name="Halpern A.L."/>
            <person name="Halter G.M."/>
            <person name="Han M.V."/>
            <person name="Heger A."/>
            <person name="Hillier L."/>
            <person name="Hinrichs A.S."/>
            <person name="Holmes I."/>
            <person name="Hoskins R.A."/>
            <person name="Hubisz M.J."/>
            <person name="Hultmark D."/>
            <person name="Huntley M.A."/>
            <person name="Jaffe D.B."/>
            <person name="Jagadeeshan S."/>
            <person name="Jeck W.R."/>
            <person name="Johnson J."/>
            <person name="Jones C.D."/>
            <person name="Jordan W.C."/>
            <person name="Karpen G.H."/>
            <person name="Kataoka E."/>
            <person name="Keightley P.D."/>
            <person name="Kheradpour P."/>
            <person name="Kirkness E.F."/>
            <person name="Koerich L.B."/>
            <person name="Kristiansen K."/>
            <person name="Kudrna D."/>
            <person name="Kulathinal R.J."/>
            <person name="Kumar S."/>
            <person name="Kwok R."/>
            <person name="Lander E."/>
            <person name="Langley C.H."/>
            <person name="Lapoint R."/>
            <person name="Lazzaro B.P."/>
            <person name="Lee S.J."/>
            <person name="Levesque L."/>
            <person name="Li R."/>
            <person name="Lin C.F."/>
            <person name="Lin M.F."/>
            <person name="Lindblad-Toh K."/>
            <person name="Llopart A."/>
            <person name="Long M."/>
            <person name="Low L."/>
            <person name="Lozovsky E."/>
            <person name="Lu J."/>
            <person name="Luo M."/>
            <person name="Machado C.A."/>
            <person name="Makalowski W."/>
            <person name="Marzo M."/>
            <person name="Matsuda M."/>
            <person name="Matzkin L."/>
            <person name="McAllister B."/>
            <person name="McBride C.S."/>
            <person name="McKernan B."/>
            <person name="McKernan K."/>
            <person name="Mendez-Lago M."/>
            <person name="Minx P."/>
            <person name="Mollenhauer M.U."/>
            <person name="Montooth K."/>
            <person name="Mount S.M."/>
            <person name="Mu X."/>
            <person name="Myers E."/>
            <person name="Negre B."/>
            <person name="Newfeld S."/>
            <person name="Nielsen R."/>
            <person name="Noor M.A."/>
            <person name="O'Grady P."/>
            <person name="Pachter L."/>
            <person name="Papaceit M."/>
            <person name="Parisi M.J."/>
            <person name="Parisi M."/>
            <person name="Parts L."/>
            <person name="Pedersen J.S."/>
            <person name="Pesole G."/>
            <person name="Phillippy A.M."/>
            <person name="Ponting C.P."/>
            <person name="Pop M."/>
            <person name="Porcelli D."/>
            <person name="Powell J.R."/>
            <person name="Prohaska S."/>
            <person name="Pruitt K."/>
            <person name="Puig M."/>
            <person name="Quesneville H."/>
            <person name="Ram K.R."/>
            <person name="Rand D."/>
            <person name="Rasmussen M.D."/>
            <person name="Reed L.K."/>
            <person name="Reenan R."/>
            <person name="Reily A."/>
            <person name="Remington K.A."/>
            <person name="Rieger T.T."/>
            <person name="Ritchie M.G."/>
            <person name="Robin C."/>
            <person name="Rogers Y.H."/>
            <person name="Rohde C."/>
            <person name="Rozas J."/>
            <person name="Rubenfield M.J."/>
            <person name="Ruiz A."/>
            <person name="Russo S."/>
            <person name="Salzberg S.L."/>
            <person name="Sanchez-Gracia A."/>
            <person name="Saranga D.J."/>
            <person name="Sato H."/>
            <person name="Schaeffer S.W."/>
            <person name="Schatz M.C."/>
            <person name="Schlenke T."/>
            <person name="Schwartz R."/>
            <person name="Segarra C."/>
            <person name="Singh R.S."/>
            <person name="Sirot L."/>
            <person name="Sirota M."/>
            <person name="Sisneros N.B."/>
            <person name="Smith C.D."/>
            <person name="Smith T.F."/>
            <person name="Spieth J."/>
            <person name="Stage D.E."/>
            <person name="Stark A."/>
            <person name="Stephan W."/>
            <person name="Strausberg R.L."/>
            <person name="Strempel S."/>
            <person name="Sturgill D."/>
            <person name="Sutton G."/>
            <person name="Sutton G.G."/>
            <person name="Tao W."/>
            <person name="Teichmann S."/>
            <person name="Tobari Y.N."/>
            <person name="Tomimura Y."/>
            <person name="Tsolas J.M."/>
            <person name="Valente V.L."/>
            <person name="Venter E."/>
            <person name="Venter J.C."/>
            <person name="Vicario S."/>
            <person name="Vieira F.G."/>
            <person name="Vilella A.J."/>
            <person name="Villasante A."/>
            <person name="Walenz B."/>
            <person name="Wang J."/>
            <person name="Wasserman M."/>
            <person name="Watts T."/>
            <person name="Wilson D."/>
            <person name="Wilson R.K."/>
            <person name="Wing R.A."/>
            <person name="Wolfner M.F."/>
            <person name="Wong A."/>
            <person name="Wong G.K."/>
            <person name="Wu C.I."/>
            <person name="Wu G."/>
            <person name="Yamamoto D."/>
            <person name="Yang H.P."/>
            <person name="Yang S.P."/>
            <person name="Yorke J.A."/>
            <person name="Yoshida K."/>
            <person name="Zdobnov E."/>
            <person name="Zhang P."/>
            <person name="Zhang Y."/>
            <person name="Zimin A.V."/>
            <person name="Baldwin J."/>
            <person name="Abdouelleil A."/>
            <person name="Abdulkadir J."/>
            <person name="Abebe A."/>
            <person name="Abera B."/>
            <person name="Abreu J."/>
            <person name="Acer S.C."/>
            <person name="Aftuck L."/>
            <person name="Alexander A."/>
            <person name="An P."/>
            <person name="Anderson E."/>
            <person name="Anderson S."/>
            <person name="Arachi H."/>
            <person name="Azer M."/>
            <person name="Bachantsang P."/>
            <person name="Barry A."/>
            <person name="Bayul T."/>
            <person name="Berlin A."/>
            <person name="Bessette D."/>
            <person name="Bloom T."/>
            <person name="Blye J."/>
            <person name="Boguslavskiy L."/>
            <person name="Bonnet C."/>
            <person name="Boukhgalter B."/>
            <person name="Bourzgui I."/>
            <person name="Brown A."/>
            <person name="Cahill P."/>
            <person name="Channer S."/>
            <person name="Cheshatsang Y."/>
            <person name="Chuda L."/>
            <person name="Citroen M."/>
            <person name="Collymore A."/>
            <person name="Cooke P."/>
            <person name="Costello M."/>
            <person name="D'Aco K."/>
            <person name="Daza R."/>
            <person name="De Haan G."/>
            <person name="DeGray S."/>
            <person name="DeMaso C."/>
            <person name="Dhargay N."/>
            <person name="Dooley K."/>
            <person name="Dooley E."/>
            <person name="Doricent M."/>
            <person name="Dorje P."/>
            <person name="Dorjee K."/>
            <person name="Dupes A."/>
            <person name="Elong R."/>
            <person name="Falk J."/>
            <person name="Farina A."/>
            <person name="Faro S."/>
            <person name="Ferguson D."/>
            <person name="Fisher S."/>
            <person name="Foley C.D."/>
            <person name="Franke A."/>
            <person name="Friedrich D."/>
            <person name="Gadbois L."/>
            <person name="Gearin G."/>
            <person name="Gearin C.R."/>
            <person name="Giannoukos G."/>
            <person name="Goode T."/>
            <person name="Graham J."/>
            <person name="Grandbois E."/>
            <person name="Grewal S."/>
            <person name="Gyaltsen K."/>
            <person name="Hafez N."/>
            <person name="Hagos B."/>
            <person name="Hall J."/>
            <person name="Henson C."/>
            <person name="Hollinger A."/>
            <person name="Honan T."/>
            <person name="Huard M.D."/>
            <person name="Hughes L."/>
            <person name="Hurhula B."/>
            <person name="Husby M.E."/>
            <person name="Kamat A."/>
            <person name="Kanga B."/>
            <person name="Kashin S."/>
            <person name="Khazanovich D."/>
            <person name="Kisner P."/>
            <person name="Lance K."/>
            <person name="Lara M."/>
            <person name="Lee W."/>
            <person name="Lennon N."/>
            <person name="Letendre F."/>
            <person name="LeVine R."/>
            <person name="Lipovsky A."/>
            <person name="Liu X."/>
            <person name="Liu J."/>
            <person name="Liu S."/>
            <person name="Lokyitsang T."/>
            <person name="Lokyitsang Y."/>
            <person name="Lubonja R."/>
            <person name="Lui A."/>
            <person name="MacDonald P."/>
            <person name="Magnisalis V."/>
            <person name="Maru K."/>
            <person name="Matthews C."/>
            <person name="McCusker W."/>
            <person name="McDonough S."/>
            <person name="Mehta T."/>
            <person name="Meldrim J."/>
            <person name="Meneus L."/>
            <person name="Mihai O."/>
            <person name="Mihalev A."/>
            <person name="Mihova T."/>
            <person name="Mittelman R."/>
            <person name="Mlenga V."/>
            <person name="Montmayeur A."/>
            <person name="Mulrain L."/>
            <person name="Navidi A."/>
            <person name="Naylor J."/>
            <person name="Negash T."/>
            <person name="Nguyen T."/>
            <person name="Nguyen N."/>
            <person name="Nicol R."/>
            <person name="Norbu C."/>
            <person name="Norbu N."/>
            <person name="Novod N."/>
            <person name="O'Neill B."/>
            <person name="Osman S."/>
            <person name="Markiewicz E."/>
            <person name="Oyono O.L."/>
            <person name="Patti C."/>
            <person name="Phunkhang P."/>
            <person name="Pierre F."/>
            <person name="Priest M."/>
            <person name="Raghuraman S."/>
            <person name="Rege F."/>
            <person name="Reyes R."/>
            <person name="Rise C."/>
            <person name="Rogov P."/>
            <person name="Ross K."/>
            <person name="Ryan E."/>
            <person name="Settipalli S."/>
            <person name="Shea T."/>
            <person name="Sherpa N."/>
            <person name="Shi L."/>
            <person name="Shih D."/>
            <person name="Sparrow T."/>
            <person name="Spaulding J."/>
            <person name="Stalker J."/>
            <person name="Stange-Thomann N."/>
            <person name="Stavropoulos S."/>
            <person name="Stone C."/>
            <person name="Strader C."/>
            <person name="Tesfaye S."/>
            <person name="Thomson T."/>
            <person name="Thoulutsang Y."/>
            <person name="Thoulutsang D."/>
            <person name="Topham K."/>
            <person name="Topping I."/>
            <person name="Tsamla T."/>
            <person name="Vassiliev H."/>
            <person name="Vo A."/>
            <person name="Wangchuk T."/>
            <person name="Wangdi T."/>
            <person name="Weiand M."/>
            <person name="Wilkinson J."/>
            <person name="Wilson A."/>
            <person name="Yadav S."/>
            <person name="Young G."/>
            <person name="Yu Q."/>
            <person name="Zembek L."/>
            <person name="Zhong D."/>
            <person name="Zimmer A."/>
            <person name="Zwirko Z."/>
            <person name="Jaffe D.B."/>
            <person name="Alvarez P."/>
            <person name="Brockman W."/>
            <person name="Butler J."/>
            <person name="Chin C."/>
            <person name="Gnerre S."/>
            <person name="Grabherr M."/>
            <person name="Kleber M."/>
            <person name="Mauceli E."/>
            <person name="MacCallum I."/>
        </authorList>
    </citation>
    <scope>NUCLEOTIDE SEQUENCE [LARGE SCALE GENOMIC DNA]</scope>
    <source>
        <strain evidence="2">white501</strain>
    </source>
</reference>
<gene>
    <name evidence="1" type="primary">Dsim\GD16234</name>
    <name evidence="1" type="ORF">Dsim_GD16234</name>
</gene>
<keyword evidence="2" id="KW-1185">Reference proteome</keyword>
<dbReference type="AlphaFoldDB" id="B4R528"/>
<sequence>MAAVRFSVSMSLGVDSSEMTDSDGRLSTKAAKPHPLLLSSGVCTDVGEADDLEPDLGRTLPLTATVFGAKGTGKCSMRWV</sequence>
<evidence type="ECO:0000313" key="1">
    <source>
        <dbReference type="EMBL" id="EDX17177.1"/>
    </source>
</evidence>
<evidence type="ECO:0000313" key="2">
    <source>
        <dbReference type="Proteomes" id="UP000000304"/>
    </source>
</evidence>
<organism evidence="1 2">
    <name type="scientific">Drosophila simulans</name>
    <name type="common">Fruit fly</name>
    <dbReference type="NCBI Taxonomy" id="7240"/>
    <lineage>
        <taxon>Eukaryota</taxon>
        <taxon>Metazoa</taxon>
        <taxon>Ecdysozoa</taxon>
        <taxon>Arthropoda</taxon>
        <taxon>Hexapoda</taxon>
        <taxon>Insecta</taxon>
        <taxon>Pterygota</taxon>
        <taxon>Neoptera</taxon>
        <taxon>Endopterygota</taxon>
        <taxon>Diptera</taxon>
        <taxon>Brachycera</taxon>
        <taxon>Muscomorpha</taxon>
        <taxon>Ephydroidea</taxon>
        <taxon>Drosophilidae</taxon>
        <taxon>Drosophila</taxon>
        <taxon>Sophophora</taxon>
    </lineage>
</organism>
<proteinExistence type="predicted"/>
<dbReference type="HOGENOM" id="CLU_2592352_0_0_1"/>
<dbReference type="EMBL" id="CM000366">
    <property type="protein sequence ID" value="EDX17177.1"/>
    <property type="molecule type" value="Genomic_DNA"/>
</dbReference>